<dbReference type="PANTHER" id="PTHR46825">
    <property type="entry name" value="D-ALANYL-D-ALANINE-CARBOXYPEPTIDASE/ENDOPEPTIDASE AMPH"/>
    <property type="match status" value="1"/>
</dbReference>
<dbReference type="InterPro" id="IPR012338">
    <property type="entry name" value="Beta-lactam/transpept-like"/>
</dbReference>
<dbReference type="Proteomes" id="UP000680638">
    <property type="component" value="Unassembled WGS sequence"/>
</dbReference>
<reference evidence="2 3" key="1">
    <citation type="submission" date="2021-03" db="EMBL/GenBank/DDBJ databases">
        <title>Antimicrobial resistance genes in bacteria isolated from Japanese honey, and their potential for conferring macrolide and lincosamide resistance in the American foulbrood pathogen Paenibacillus larvae.</title>
        <authorList>
            <person name="Okamoto M."/>
            <person name="Kumagai M."/>
            <person name="Kanamori H."/>
            <person name="Takamatsu D."/>
        </authorList>
    </citation>
    <scope>NUCLEOTIDE SEQUENCE [LARGE SCALE GENOMIC DNA]</scope>
    <source>
        <strain evidence="2 3">J21TS3</strain>
    </source>
</reference>
<dbReference type="EMBL" id="BORW01000007">
    <property type="protein sequence ID" value="GIO67140.1"/>
    <property type="molecule type" value="Genomic_DNA"/>
</dbReference>
<dbReference type="Pfam" id="PF00144">
    <property type="entry name" value="Beta-lactamase"/>
    <property type="match status" value="1"/>
</dbReference>
<evidence type="ECO:0000259" key="1">
    <source>
        <dbReference type="Pfam" id="PF00144"/>
    </source>
</evidence>
<sequence length="329" mass="38039">MFERIEEIIEHYGREHLLSGNVFISKEGKEIFSQSYGQASMQLNVPNGIDTKFHIASVTKMFIAAAALKLYEQGRIDLDQHPGAYVEKFKGLHPDITIHHLLSHSSGMQDIYAVPDLRLEMSRWKAENRDFIDYLLQLEQQFRPGERWAYSSTGFIMLGYILEALTGMRYEEVLDAWFFSPLQMRSTGLDHPRHINPGRAYGHTLENGTLRNADNDKLSDVDAPGELFSTVRDLDRWCEALFSGELLKQETMERMFTPYYATSFDPDLGYGYGWFLRPDVRLIGGGTPGFRSEIWHDPAHGLRVIMLWNYEKVDSHQLFHRIRPVLLEC</sequence>
<dbReference type="RefSeq" id="WP_212949257.1">
    <property type="nucleotide sequence ID" value="NZ_BORW01000007.1"/>
</dbReference>
<evidence type="ECO:0000313" key="2">
    <source>
        <dbReference type="EMBL" id="GIO67140.1"/>
    </source>
</evidence>
<keyword evidence="3" id="KW-1185">Reference proteome</keyword>
<keyword evidence="2" id="KW-0378">Hydrolase</keyword>
<name>A0ABQ4LV44_9BACL</name>
<comment type="caution">
    <text evidence="2">The sequence shown here is derived from an EMBL/GenBank/DDBJ whole genome shotgun (WGS) entry which is preliminary data.</text>
</comment>
<proteinExistence type="predicted"/>
<dbReference type="PANTHER" id="PTHR46825:SF9">
    <property type="entry name" value="BETA-LACTAMASE-RELATED DOMAIN-CONTAINING PROTEIN"/>
    <property type="match status" value="1"/>
</dbReference>
<protein>
    <submittedName>
        <fullName evidence="2">Serine hydrolase</fullName>
    </submittedName>
</protein>
<accession>A0ABQ4LV44</accession>
<gene>
    <name evidence="2" type="ORF">J21TS3_19610</name>
</gene>
<dbReference type="SUPFAM" id="SSF56601">
    <property type="entry name" value="beta-lactamase/transpeptidase-like"/>
    <property type="match status" value="1"/>
</dbReference>
<dbReference type="GO" id="GO:0016787">
    <property type="term" value="F:hydrolase activity"/>
    <property type="evidence" value="ECO:0007669"/>
    <property type="project" value="UniProtKB-KW"/>
</dbReference>
<dbReference type="Gene3D" id="3.40.710.10">
    <property type="entry name" value="DD-peptidase/beta-lactamase superfamily"/>
    <property type="match status" value="1"/>
</dbReference>
<dbReference type="InterPro" id="IPR001466">
    <property type="entry name" value="Beta-lactam-related"/>
</dbReference>
<dbReference type="InterPro" id="IPR050491">
    <property type="entry name" value="AmpC-like"/>
</dbReference>
<feature type="domain" description="Beta-lactamase-related" evidence="1">
    <location>
        <begin position="7"/>
        <end position="317"/>
    </location>
</feature>
<organism evidence="2 3">
    <name type="scientific">Paenibacillus cookii</name>
    <dbReference type="NCBI Taxonomy" id="157839"/>
    <lineage>
        <taxon>Bacteria</taxon>
        <taxon>Bacillati</taxon>
        <taxon>Bacillota</taxon>
        <taxon>Bacilli</taxon>
        <taxon>Bacillales</taxon>
        <taxon>Paenibacillaceae</taxon>
        <taxon>Paenibacillus</taxon>
    </lineage>
</organism>
<evidence type="ECO:0000313" key="3">
    <source>
        <dbReference type="Proteomes" id="UP000680638"/>
    </source>
</evidence>